<dbReference type="Proteomes" id="UP000031167">
    <property type="component" value="Unassembled WGS sequence"/>
</dbReference>
<dbReference type="Pfam" id="PF07642">
    <property type="entry name" value="BBP2"/>
    <property type="match status" value="1"/>
</dbReference>
<comment type="caution">
    <text evidence="2">The sequence shown here is derived from an EMBL/GenBank/DDBJ whole genome shotgun (WGS) entry which is preliminary data.</text>
</comment>
<evidence type="ECO:0008006" key="4">
    <source>
        <dbReference type="Google" id="ProtNLM"/>
    </source>
</evidence>
<dbReference type="STRING" id="363331.RM51_04255"/>
<evidence type="ECO:0000313" key="3">
    <source>
        <dbReference type="Proteomes" id="UP000031167"/>
    </source>
</evidence>
<dbReference type="RefSeq" id="WP_039365514.1">
    <property type="nucleotide sequence ID" value="NZ_JWTA01000004.1"/>
</dbReference>
<evidence type="ECO:0000313" key="2">
    <source>
        <dbReference type="EMBL" id="KIC63950.1"/>
    </source>
</evidence>
<dbReference type="AlphaFoldDB" id="A0A0B4DHM5"/>
<proteinExistence type="predicted"/>
<feature type="chain" id="PRO_5002086672" description="Porin" evidence="1">
    <location>
        <begin position="21"/>
        <end position="456"/>
    </location>
</feature>
<sequence length="456" mass="51594">MKKTMSLAITVLCLATNQWAFSQKKTADSASIENVKKDSIITQSKIPFEGYDLSWINGQNRQTDFPLTLKDKDGETIITGVAYVDSYFNYDFNRPKDNTHNASSAIGRSNEFTINMASIGLETNYKNVIGRLWLQFGQMGSIVQDLDGTVNHGKNTSTSNLKYIREAAGGYHFDVMHGLNVEAGIFMSYIGLESYVLNENWNYQRSLVCDFTPFYFQGARIQAYPSKKFKTEVWVMNGWQTYNSWNTGLSIGNSNYYRPNENLQLVANFYLNGKDTRNNPGVRRFHHDNSVVARYFNRKDSKGISQAAFSLNTHYGFQSGAGVKAKDNYMIGTSLANRLWFNQNKFALTLRGDVISNPGAYLAFAPSPVANNDFNDALAAGKDLKMFQGTATFDYMPNQFCTFRLEYGYRSSNIPYFAGREGTTSPDGWADTAVENWRPDLRKRDSRLTLAVIFRL</sequence>
<organism evidence="2 3">
    <name type="scientific">Chryseobacterium taiwanense</name>
    <dbReference type="NCBI Taxonomy" id="363331"/>
    <lineage>
        <taxon>Bacteria</taxon>
        <taxon>Pseudomonadati</taxon>
        <taxon>Bacteroidota</taxon>
        <taxon>Flavobacteriia</taxon>
        <taxon>Flavobacteriales</taxon>
        <taxon>Weeksellaceae</taxon>
        <taxon>Chryseobacterium group</taxon>
        <taxon>Chryseobacterium</taxon>
    </lineage>
</organism>
<keyword evidence="3" id="KW-1185">Reference proteome</keyword>
<name>A0A0B4DHM5_9FLAO</name>
<gene>
    <name evidence="2" type="ORF">RM51_04255</name>
</gene>
<protein>
    <recommendedName>
        <fullName evidence="4">Porin</fullName>
    </recommendedName>
</protein>
<keyword evidence="1" id="KW-0732">Signal</keyword>
<dbReference type="EMBL" id="JWTA01000004">
    <property type="protein sequence ID" value="KIC63950.1"/>
    <property type="molecule type" value="Genomic_DNA"/>
</dbReference>
<dbReference type="InterPro" id="IPR011486">
    <property type="entry name" value="BBP2"/>
</dbReference>
<accession>A0A0B4DHM5</accession>
<reference evidence="2 3" key="1">
    <citation type="submission" date="2014-12" db="EMBL/GenBank/DDBJ databases">
        <title>Genome sequencing of Chryseobacterium taiwanense TPW19.</title>
        <authorList>
            <person name="Tan P.W."/>
            <person name="Chan K.-G."/>
        </authorList>
    </citation>
    <scope>NUCLEOTIDE SEQUENCE [LARGE SCALE GENOMIC DNA]</scope>
    <source>
        <strain evidence="2 3">TPW19</strain>
    </source>
</reference>
<evidence type="ECO:0000256" key="1">
    <source>
        <dbReference type="SAM" id="SignalP"/>
    </source>
</evidence>
<feature type="signal peptide" evidence="1">
    <location>
        <begin position="1"/>
        <end position="20"/>
    </location>
</feature>
<dbReference type="OrthoDB" id="103154at2"/>